<dbReference type="SMART" id="SM00194">
    <property type="entry name" value="PTPc"/>
    <property type="match status" value="1"/>
</dbReference>
<dbReference type="PROSITE" id="PS50055">
    <property type="entry name" value="TYR_PHOSPHATASE_PTP"/>
    <property type="match status" value="1"/>
</dbReference>
<dbReference type="Proteomes" id="UP000783686">
    <property type="component" value="Unassembled WGS sequence"/>
</dbReference>
<reference evidence="3" key="1">
    <citation type="submission" date="2020-09" db="EMBL/GenBank/DDBJ databases">
        <authorList>
            <person name="Kikuchi T."/>
        </authorList>
    </citation>
    <scope>NUCLEOTIDE SEQUENCE</scope>
    <source>
        <strain evidence="3">SH1</strain>
    </source>
</reference>
<dbReference type="InterPro" id="IPR052782">
    <property type="entry name" value="Oocyte-zygote_transition_reg"/>
</dbReference>
<sequence>MTELNEYRAHNRHKGRMNKYNAHHKNKERANKRGKGVELLNLNLEANPEVFGTLFTRAEDQHDTHLSSDKAPLKCRFDDVHCYDSTRVVLKNKETFVHANKLYLPDQREFILTQMPLLNTVDDFWNMVWQEKAYAVLVILSKEDVKYDRMQMLPEKRADYYGDNILVNQQMEAVAFDDLRLSVLGLSKDRERRHLRWIQYSSWEHERLPKNGDRLWQIQSYLRKAYGPIIVMSLSGVGRASAYFLFELLHYQLHNRQQEEVNLEKSVSFIRSQRQASLQSATQIDYVIRLLSSHFKRKKEGRKTDDE</sequence>
<dbReference type="Proteomes" id="UP000614601">
    <property type="component" value="Unassembled WGS sequence"/>
</dbReference>
<dbReference type="SUPFAM" id="SSF52799">
    <property type="entry name" value="(Phosphotyrosine protein) phosphatases II"/>
    <property type="match status" value="1"/>
</dbReference>
<dbReference type="EMBL" id="CAJFCW020000001">
    <property type="protein sequence ID" value="CAG9082011.1"/>
    <property type="molecule type" value="Genomic_DNA"/>
</dbReference>
<evidence type="ECO:0000313" key="3">
    <source>
        <dbReference type="EMBL" id="CAD5206497.1"/>
    </source>
</evidence>
<dbReference type="OrthoDB" id="5825157at2759"/>
<dbReference type="InterPro" id="IPR000387">
    <property type="entry name" value="Tyr_Pase_dom"/>
</dbReference>
<feature type="domain" description="Tyrosine-protein phosphatase" evidence="1">
    <location>
        <begin position="74"/>
        <end position="294"/>
    </location>
</feature>
<dbReference type="PROSITE" id="PS50056">
    <property type="entry name" value="TYR_PHOSPHATASE_2"/>
    <property type="match status" value="1"/>
</dbReference>
<proteinExistence type="predicted"/>
<keyword evidence="4" id="KW-1185">Reference proteome</keyword>
<dbReference type="Pfam" id="PF00102">
    <property type="entry name" value="Y_phosphatase"/>
    <property type="match status" value="1"/>
</dbReference>
<dbReference type="EMBL" id="CAJFDH010000001">
    <property type="protein sequence ID" value="CAD5206497.1"/>
    <property type="molecule type" value="Genomic_DNA"/>
</dbReference>
<dbReference type="SMART" id="SM00404">
    <property type="entry name" value="PTPc_motif"/>
    <property type="match status" value="1"/>
</dbReference>
<dbReference type="AlphaFoldDB" id="A0A811JT34"/>
<evidence type="ECO:0008006" key="5">
    <source>
        <dbReference type="Google" id="ProtNLM"/>
    </source>
</evidence>
<dbReference type="PRINTS" id="PR00700">
    <property type="entry name" value="PRTYPHPHTASE"/>
</dbReference>
<dbReference type="InterPro" id="IPR003595">
    <property type="entry name" value="Tyr_Pase_cat"/>
</dbReference>
<feature type="domain" description="Tyrosine specific protein phosphatases" evidence="2">
    <location>
        <begin position="227"/>
        <end position="285"/>
    </location>
</feature>
<protein>
    <recommendedName>
        <fullName evidence="5">Tyrosine-protein phosphatase domain-containing protein</fullName>
    </recommendedName>
</protein>
<dbReference type="Gene3D" id="3.90.190.10">
    <property type="entry name" value="Protein tyrosine phosphatase superfamily"/>
    <property type="match status" value="1"/>
</dbReference>
<dbReference type="InterPro" id="IPR000242">
    <property type="entry name" value="PTP_cat"/>
</dbReference>
<evidence type="ECO:0000259" key="1">
    <source>
        <dbReference type="PROSITE" id="PS50055"/>
    </source>
</evidence>
<dbReference type="InterPro" id="IPR029021">
    <property type="entry name" value="Prot-tyrosine_phosphatase-like"/>
</dbReference>
<evidence type="ECO:0000313" key="4">
    <source>
        <dbReference type="Proteomes" id="UP000614601"/>
    </source>
</evidence>
<evidence type="ECO:0000259" key="2">
    <source>
        <dbReference type="PROSITE" id="PS50056"/>
    </source>
</evidence>
<gene>
    <name evidence="3" type="ORF">BOKJ2_LOCUS1181</name>
</gene>
<dbReference type="GO" id="GO:0004725">
    <property type="term" value="F:protein tyrosine phosphatase activity"/>
    <property type="evidence" value="ECO:0007669"/>
    <property type="project" value="InterPro"/>
</dbReference>
<comment type="caution">
    <text evidence="3">The sequence shown here is derived from an EMBL/GenBank/DDBJ whole genome shotgun (WGS) entry which is preliminary data.</text>
</comment>
<accession>A0A811JT34</accession>
<organism evidence="3 4">
    <name type="scientific">Bursaphelenchus okinawaensis</name>
    <dbReference type="NCBI Taxonomy" id="465554"/>
    <lineage>
        <taxon>Eukaryota</taxon>
        <taxon>Metazoa</taxon>
        <taxon>Ecdysozoa</taxon>
        <taxon>Nematoda</taxon>
        <taxon>Chromadorea</taxon>
        <taxon>Rhabditida</taxon>
        <taxon>Tylenchina</taxon>
        <taxon>Tylenchomorpha</taxon>
        <taxon>Aphelenchoidea</taxon>
        <taxon>Aphelenchoididae</taxon>
        <taxon>Bursaphelenchus</taxon>
    </lineage>
</organism>
<name>A0A811JT34_9BILA</name>
<dbReference type="PANTHER" id="PTHR46163">
    <property type="entry name" value="TYROSINE-PROTEIN PHOSPHATASE-RELATED"/>
    <property type="match status" value="1"/>
</dbReference>
<dbReference type="PANTHER" id="PTHR46163:SF15">
    <property type="entry name" value="TYROSINE-PROTEIN PHOSPHATASE DOMAIN-CONTAINING PROTEIN"/>
    <property type="match status" value="1"/>
</dbReference>